<keyword evidence="5 8" id="KW-0251">Elongation factor</keyword>
<evidence type="ECO:0000256" key="3">
    <source>
        <dbReference type="ARBA" id="ARBA00009479"/>
    </source>
</evidence>
<evidence type="ECO:0000313" key="9">
    <source>
        <dbReference type="Proteomes" id="UP000701698"/>
    </source>
</evidence>
<dbReference type="PIRSF" id="PIRSF005901">
    <property type="entry name" value="EF-P"/>
    <property type="match status" value="1"/>
</dbReference>
<dbReference type="AlphaFoldDB" id="A0A955RPP1"/>
<dbReference type="InterPro" id="IPR014722">
    <property type="entry name" value="Rib_uL2_dom2"/>
</dbReference>
<comment type="subcellular location">
    <subcellularLocation>
        <location evidence="1">Cytoplasm</location>
    </subcellularLocation>
</comment>
<dbReference type="PANTHER" id="PTHR30053">
    <property type="entry name" value="ELONGATION FACTOR P"/>
    <property type="match status" value="1"/>
</dbReference>
<proteinExistence type="inferred from homology"/>
<dbReference type="EMBL" id="JAGQKX010000149">
    <property type="protein sequence ID" value="MCA9390611.1"/>
    <property type="molecule type" value="Genomic_DNA"/>
</dbReference>
<dbReference type="Pfam" id="PF08207">
    <property type="entry name" value="EFP_N"/>
    <property type="match status" value="1"/>
</dbReference>
<evidence type="ECO:0000256" key="5">
    <source>
        <dbReference type="ARBA" id="ARBA00022768"/>
    </source>
</evidence>
<dbReference type="Gene3D" id="2.40.50.140">
    <property type="entry name" value="Nucleic acid-binding proteins"/>
    <property type="match status" value="2"/>
</dbReference>
<dbReference type="CDD" id="cd05794">
    <property type="entry name" value="S1_EF-P_repeat_2"/>
    <property type="match status" value="1"/>
</dbReference>
<dbReference type="SUPFAM" id="SSF50104">
    <property type="entry name" value="Translation proteins SH3-like domain"/>
    <property type="match status" value="1"/>
</dbReference>
<gene>
    <name evidence="8" type="ORF">KC571_04375</name>
</gene>
<keyword evidence="6" id="KW-0648">Protein biosynthesis</keyword>
<dbReference type="GO" id="GO:0005829">
    <property type="term" value="C:cytosol"/>
    <property type="evidence" value="ECO:0007669"/>
    <property type="project" value="UniProtKB-ARBA"/>
</dbReference>
<dbReference type="PROSITE" id="PS01275">
    <property type="entry name" value="EFP"/>
    <property type="match status" value="1"/>
</dbReference>
<dbReference type="InterPro" id="IPR012340">
    <property type="entry name" value="NA-bd_OB-fold"/>
</dbReference>
<dbReference type="SUPFAM" id="SSF50249">
    <property type="entry name" value="Nucleic acid-binding proteins"/>
    <property type="match status" value="1"/>
</dbReference>
<dbReference type="InterPro" id="IPR013852">
    <property type="entry name" value="Transl_elong_P/YeiP_CS"/>
</dbReference>
<dbReference type="PANTHER" id="PTHR30053:SF14">
    <property type="entry name" value="TRANSLATION ELONGATION FACTOR KOW-LIKE DOMAIN-CONTAINING PROTEIN"/>
    <property type="match status" value="1"/>
</dbReference>
<name>A0A955RPP1_UNCKA</name>
<evidence type="ECO:0000313" key="8">
    <source>
        <dbReference type="EMBL" id="MCA9390611.1"/>
    </source>
</evidence>
<dbReference type="InterPro" id="IPR020599">
    <property type="entry name" value="Transl_elong_fac_P/YeiP"/>
</dbReference>
<comment type="similarity">
    <text evidence="3">Belongs to the elongation factor P family.</text>
</comment>
<dbReference type="InterPro" id="IPR015365">
    <property type="entry name" value="Elong-fact-P_C"/>
</dbReference>
<organism evidence="8 9">
    <name type="scientific">candidate division WWE3 bacterium</name>
    <dbReference type="NCBI Taxonomy" id="2053526"/>
    <lineage>
        <taxon>Bacteria</taxon>
        <taxon>Katanobacteria</taxon>
    </lineage>
</organism>
<evidence type="ECO:0000256" key="1">
    <source>
        <dbReference type="ARBA" id="ARBA00004496"/>
    </source>
</evidence>
<dbReference type="FunFam" id="2.40.50.140:FF:000004">
    <property type="entry name" value="Elongation factor P"/>
    <property type="match status" value="1"/>
</dbReference>
<reference evidence="8" key="2">
    <citation type="journal article" date="2021" name="Microbiome">
        <title>Successional dynamics and alternative stable states in a saline activated sludge microbial community over 9 years.</title>
        <authorList>
            <person name="Wang Y."/>
            <person name="Ye J."/>
            <person name="Ju F."/>
            <person name="Liu L."/>
            <person name="Boyd J.A."/>
            <person name="Deng Y."/>
            <person name="Parks D.H."/>
            <person name="Jiang X."/>
            <person name="Yin X."/>
            <person name="Woodcroft B.J."/>
            <person name="Tyson G.W."/>
            <person name="Hugenholtz P."/>
            <person name="Polz M.F."/>
            <person name="Zhang T."/>
        </authorList>
    </citation>
    <scope>NUCLEOTIDE SEQUENCE</scope>
    <source>
        <strain evidence="8">HKST-UBA01</strain>
    </source>
</reference>
<comment type="pathway">
    <text evidence="2">Protein biosynthesis; polypeptide chain elongation.</text>
</comment>
<dbReference type="NCBIfam" id="NF001810">
    <property type="entry name" value="PRK00529.1"/>
    <property type="match status" value="1"/>
</dbReference>
<comment type="caution">
    <text evidence="8">The sequence shown here is derived from an EMBL/GenBank/DDBJ whole genome shotgun (WGS) entry which is preliminary data.</text>
</comment>
<dbReference type="Gene3D" id="2.30.30.30">
    <property type="match status" value="1"/>
</dbReference>
<feature type="domain" description="Elongation factor P C-terminal" evidence="7">
    <location>
        <begin position="135"/>
        <end position="190"/>
    </location>
</feature>
<evidence type="ECO:0000256" key="4">
    <source>
        <dbReference type="ARBA" id="ARBA00022490"/>
    </source>
</evidence>
<accession>A0A955RPP1</accession>
<evidence type="ECO:0000256" key="2">
    <source>
        <dbReference type="ARBA" id="ARBA00004815"/>
    </source>
</evidence>
<sequence length="192" mass="21346">MAISVQNLRSGALFTEDGKIYSVIDYHHHKMGRGKAVIRVKVRDIESGNQRELTYNNNGSVEEVEAMKKNMEYVYTDERNGNAIFSDPDTKARINVPIDVIGADQLAYLRTGAKIQALINEQTNEIMATELPMTVDLEVEQTGPSDKGDTQGSARKPATLETGLIVQVPMFIKIGDLIRVNTQSGEYKERVS</sequence>
<dbReference type="SMART" id="SM00841">
    <property type="entry name" value="Elong-fact-P_C"/>
    <property type="match status" value="1"/>
</dbReference>
<reference evidence="8" key="1">
    <citation type="submission" date="2020-04" db="EMBL/GenBank/DDBJ databases">
        <authorList>
            <person name="Zhang T."/>
        </authorList>
    </citation>
    <scope>NUCLEOTIDE SEQUENCE</scope>
    <source>
        <strain evidence="8">HKST-UBA01</strain>
    </source>
</reference>
<dbReference type="GO" id="GO:0043043">
    <property type="term" value="P:peptide biosynthetic process"/>
    <property type="evidence" value="ECO:0007669"/>
    <property type="project" value="InterPro"/>
</dbReference>
<keyword evidence="4" id="KW-0963">Cytoplasm</keyword>
<dbReference type="Pfam" id="PF09285">
    <property type="entry name" value="Elong-fact-P_C"/>
    <property type="match status" value="1"/>
</dbReference>
<evidence type="ECO:0000259" key="7">
    <source>
        <dbReference type="SMART" id="SM00841"/>
    </source>
</evidence>
<dbReference type="GO" id="GO:0003746">
    <property type="term" value="F:translation elongation factor activity"/>
    <property type="evidence" value="ECO:0007669"/>
    <property type="project" value="UniProtKB-KW"/>
</dbReference>
<dbReference type="Proteomes" id="UP000701698">
    <property type="component" value="Unassembled WGS sequence"/>
</dbReference>
<protein>
    <submittedName>
        <fullName evidence="8">Elongation factor P</fullName>
    </submittedName>
</protein>
<dbReference type="FunFam" id="2.30.30.30:FF:000003">
    <property type="entry name" value="Elongation factor P"/>
    <property type="match status" value="1"/>
</dbReference>
<evidence type="ECO:0000256" key="6">
    <source>
        <dbReference type="ARBA" id="ARBA00022917"/>
    </source>
</evidence>
<dbReference type="InterPro" id="IPR008991">
    <property type="entry name" value="Translation_prot_SH3-like_sf"/>
</dbReference>
<dbReference type="InterPro" id="IPR013185">
    <property type="entry name" value="Transl_elong_KOW-like"/>
</dbReference>